<dbReference type="Gene3D" id="2.60.120.200">
    <property type="match status" value="6"/>
</dbReference>
<reference evidence="5 6" key="1">
    <citation type="submission" date="2017-04" db="EMBL/GenBank/DDBJ databases">
        <authorList>
            <person name="Afonso C.L."/>
            <person name="Miller P.J."/>
            <person name="Scott M.A."/>
            <person name="Spackman E."/>
            <person name="Goraichik I."/>
            <person name="Dimitrov K.M."/>
            <person name="Suarez D.L."/>
            <person name="Swayne D.E."/>
        </authorList>
    </citation>
    <scope>NUCLEOTIDE SEQUENCE [LARGE SCALE GENOMIC DNA]</scope>
    <source>
        <strain evidence="5 6">DSM 43828</strain>
    </source>
</reference>
<evidence type="ECO:0000256" key="2">
    <source>
        <dbReference type="ARBA" id="ARBA00023157"/>
    </source>
</evidence>
<feature type="domain" description="LamG-like jellyroll fold" evidence="4">
    <location>
        <begin position="1151"/>
        <end position="1289"/>
    </location>
</feature>
<feature type="non-terminal residue" evidence="5">
    <location>
        <position position="1"/>
    </location>
</feature>
<proteinExistence type="predicted"/>
<dbReference type="InterPro" id="IPR006558">
    <property type="entry name" value="LamG-like"/>
</dbReference>
<dbReference type="PANTHER" id="PTHR46943:SF1">
    <property type="entry name" value="PENTRAXIN-RELATED PROTEIN PTX3"/>
    <property type="match status" value="1"/>
</dbReference>
<dbReference type="Pfam" id="PF13385">
    <property type="entry name" value="Laminin_G_3"/>
    <property type="match status" value="6"/>
</dbReference>
<keyword evidence="6" id="KW-1185">Reference proteome</keyword>
<dbReference type="GO" id="GO:0030246">
    <property type="term" value="F:carbohydrate binding"/>
    <property type="evidence" value="ECO:0007669"/>
    <property type="project" value="UniProtKB-KW"/>
</dbReference>
<dbReference type="InterPro" id="IPR042837">
    <property type="entry name" value="PTX3"/>
</dbReference>
<feature type="region of interest" description="Disordered" evidence="3">
    <location>
        <begin position="652"/>
        <end position="686"/>
    </location>
</feature>
<evidence type="ECO:0000313" key="5">
    <source>
        <dbReference type="EMBL" id="SMD27515.1"/>
    </source>
</evidence>
<name>A0A1W2G001_KIBAR</name>
<dbReference type="GO" id="GO:0006955">
    <property type="term" value="P:immune response"/>
    <property type="evidence" value="ECO:0007669"/>
    <property type="project" value="InterPro"/>
</dbReference>
<gene>
    <name evidence="5" type="ORF">SAMN05661093_11123</name>
</gene>
<feature type="domain" description="LamG-like jellyroll fold" evidence="4">
    <location>
        <begin position="916"/>
        <end position="1068"/>
    </location>
</feature>
<feature type="domain" description="LamG-like jellyroll fold" evidence="4">
    <location>
        <begin position="708"/>
        <end position="843"/>
    </location>
</feature>
<organism evidence="5 6">
    <name type="scientific">Kibdelosporangium aridum</name>
    <dbReference type="NCBI Taxonomy" id="2030"/>
    <lineage>
        <taxon>Bacteria</taxon>
        <taxon>Bacillati</taxon>
        <taxon>Actinomycetota</taxon>
        <taxon>Actinomycetes</taxon>
        <taxon>Pseudonocardiales</taxon>
        <taxon>Pseudonocardiaceae</taxon>
        <taxon>Kibdelosporangium</taxon>
    </lineage>
</organism>
<feature type="domain" description="LamG-like jellyroll fold" evidence="4">
    <location>
        <begin position="275"/>
        <end position="421"/>
    </location>
</feature>
<dbReference type="SMART" id="SM00560">
    <property type="entry name" value="LamGL"/>
    <property type="match status" value="6"/>
</dbReference>
<evidence type="ECO:0000256" key="1">
    <source>
        <dbReference type="ARBA" id="ARBA00022729"/>
    </source>
</evidence>
<feature type="compositionally biased region" description="Polar residues" evidence="3">
    <location>
        <begin position="655"/>
        <end position="669"/>
    </location>
</feature>
<dbReference type="PANTHER" id="PTHR46943">
    <property type="entry name" value="PENTRAXIN-RELATED PROTEIN PTX3"/>
    <property type="match status" value="1"/>
</dbReference>
<accession>A0A1W2G001</accession>
<feature type="domain" description="LamG-like jellyroll fold" evidence="4">
    <location>
        <begin position="495"/>
        <end position="633"/>
    </location>
</feature>
<evidence type="ECO:0000313" key="6">
    <source>
        <dbReference type="Proteomes" id="UP000192674"/>
    </source>
</evidence>
<feature type="domain" description="LamG-like jellyroll fold" evidence="4">
    <location>
        <begin position="1360"/>
        <end position="1499"/>
    </location>
</feature>
<evidence type="ECO:0000259" key="4">
    <source>
        <dbReference type="SMART" id="SM00560"/>
    </source>
</evidence>
<dbReference type="Proteomes" id="UP000192674">
    <property type="component" value="Unassembled WGS sequence"/>
</dbReference>
<evidence type="ECO:0000256" key="3">
    <source>
        <dbReference type="SAM" id="MobiDB-lite"/>
    </source>
</evidence>
<protein>
    <submittedName>
        <fullName evidence="5">Concanavalin A-like lectin/glucanases superfamily protein</fullName>
    </submittedName>
</protein>
<keyword evidence="5" id="KW-0430">Lectin</keyword>
<keyword evidence="1" id="KW-0732">Signal</keyword>
<dbReference type="SUPFAM" id="SSF49899">
    <property type="entry name" value="Concanavalin A-like lectins/glucanases"/>
    <property type="match status" value="6"/>
</dbReference>
<dbReference type="EMBL" id="FWXV01000027">
    <property type="protein sequence ID" value="SMD27515.1"/>
    <property type="molecule type" value="Genomic_DNA"/>
</dbReference>
<dbReference type="InterPro" id="IPR013320">
    <property type="entry name" value="ConA-like_dom_sf"/>
</dbReference>
<sequence>SSPTEHATDSFVPDPCANCGGVSYYGQDHIRLSARLSDPDGDAVDPRWWVKRGAAEEDSGWLGQFQASGAYHSRNVNLADQHGNQVNWAVMGGDGRAASDWAFTPRPFVVDRIAPGKEPTVSAVLYQEDNRWHGGVGVPDTFTFGANGVDDIDHYLWDWKDEPQNKVLANGLGGSASATITPDSDERRELFVRSVDKAGHQSKSRIYRFYVRSGNGPYAQWSMEGNAQDTAYLGDRHGTLEGGASIVSGGATGSAVELDGVDDHVSAPNTIRNDSAFTVSAWVNIKVNHGARTVVSQDGAFLPGFGLWYRAENDGSRPRWAFGVPNSTTSDKGVQVAESPIGMPQLNTWTHLAGVRDPNNKQVRLYVNGVLAGAVAMNAVPEFAPGNVRIGRTMWTTRPAADHWKGTIDEVQLHDRALTEAEIAAAVSQSNVHVGHWKFDEKDGKTARNSVEGGADGVLTGGASFDPKGASNGALKVDGVDGTMTTSGPVLRTDQSFSVAAHVKLDRADNGTYTVLGQDGEKICSFCLQYQSNRWVFVFPRNDADTPVGYDWVGTEPQPVPGVWTHLAGTFDATTGKIRLYVDGHLIGETTRVTPWQATGAFRIGSARVLGVNQWLPGSVDEVRVYSRALSEDEVRGILTRDDVKAGEWKLDGNANDSSGNNLNGTLSPSGADWASGQSMTPDPADMAVRLNGANGFVTAPRAFDTDKSFSVAAWARLDKIGSPATVVSQDGANVSGFTLRALADGRWDFFAARSDQAGAGDQATGPAATRGVWTHLVGLYSKDRKRIELYVNGVLAASAAHDGGFNATGPLQFGKSKTTGTTDFFTGAIDDVSVYNRTLFASEITRMAGRDLSLGHNWTFDEGSGTTANDSAGGKPMELKNGTGFAQGRAGNGLRLDGVDDVAVTASGVNVSTSASFTVSGWVNLDNQTCQIDPETLRCMMSAISMDGGGDAPAKFRLGYVKDIDNGRPGNWIFELPERAGEVTKASLDVLPGEKTGWVHLTGVYDAAAKAVWLYVNGTRKDDGILLEPWQATGQLRIGSGYVDGRNQFWRGRIDDVRMYSGALTDDRVNALIRSYPAQDGPTPLPTADAGHWKFDEGTGTTVGDSSGRGLTATMKGGTGWYGGRSGSTGWFDGTSGFAETAGPVLNTDQSFSVAGWAYLDNLTRYVTAFGQDGNRVSAFHVQFDPTAKKWGVVVPKEDTDNPDLDYLMSAEPAVAGWHHLAVVYDSGLQQLRLYVNGLLSGVQVGVNIGASAGVFSMGRCRWNGANGCFFPRGVDEVRAFRKPLSDAEVRVVHDDVPAALHGYWRFDDSTVTDKSWRKNPTTLSGVTSYGPGVTGKALELDGTSGAATTQWAGTPMHDSFSVSAWVKLTKADKVATVLSQDGSRQSSFLLQYRPEIGRWIFGAANTDQDGAPLTYAYSLQAPTLNQWTHLTGVYDAPLRQLRLYVNGQHVGTKNDALLWSGLGPFHIGRAKENGAMTGYFSGAVDEVMTDYGVASPQHIAQYSNWPAPAGGQLGRFTVIGGGDHRSAYSGGGIYEPFGEIPAGYRYEGPLGMMLTEAQPGSHRLYSCQLENADAFTSLDPTCEGKTKLADLGWAYTEAPENAATVPLYRCLAGAERFDSISPTCEGKTVDRPLGHLVAYTTLTRYYHSRAADHLQTTGAAEPGYKREGTLGLLAMEAEPGTQTLMSCMDGQDQFLSTDANCDGKTVVRPVGRIWTQAPEGRSSKELLTCKVASGAMAGQLFAVTSSCEGHTQVASLGYVLMSVPVPLRPLISGS</sequence>
<keyword evidence="2" id="KW-1015">Disulfide bond</keyword>